<dbReference type="AlphaFoldDB" id="A0A4C1WNT8"/>
<dbReference type="Proteomes" id="UP000299102">
    <property type="component" value="Unassembled WGS sequence"/>
</dbReference>
<evidence type="ECO:0000313" key="2">
    <source>
        <dbReference type="Proteomes" id="UP000299102"/>
    </source>
</evidence>
<proteinExistence type="predicted"/>
<reference evidence="1 2" key="1">
    <citation type="journal article" date="2019" name="Commun. Biol.">
        <title>The bagworm genome reveals a unique fibroin gene that provides high tensile strength.</title>
        <authorList>
            <person name="Kono N."/>
            <person name="Nakamura H."/>
            <person name="Ohtoshi R."/>
            <person name="Tomita M."/>
            <person name="Numata K."/>
            <person name="Arakawa K."/>
        </authorList>
    </citation>
    <scope>NUCLEOTIDE SEQUENCE [LARGE SCALE GENOMIC DNA]</scope>
</reference>
<protein>
    <submittedName>
        <fullName evidence="1">Uncharacterized protein</fullName>
    </submittedName>
</protein>
<sequence length="88" mass="10216">MRETRARLDQEESQHPRIHTISQRLRARSMLLAPPQRAQPIAMALLTRCAHRPPWFDVPPHRDSTHCFYRLFCRGFEDVNGGGSPLIL</sequence>
<organism evidence="1 2">
    <name type="scientific">Eumeta variegata</name>
    <name type="common">Bagworm moth</name>
    <name type="synonym">Eumeta japonica</name>
    <dbReference type="NCBI Taxonomy" id="151549"/>
    <lineage>
        <taxon>Eukaryota</taxon>
        <taxon>Metazoa</taxon>
        <taxon>Ecdysozoa</taxon>
        <taxon>Arthropoda</taxon>
        <taxon>Hexapoda</taxon>
        <taxon>Insecta</taxon>
        <taxon>Pterygota</taxon>
        <taxon>Neoptera</taxon>
        <taxon>Endopterygota</taxon>
        <taxon>Lepidoptera</taxon>
        <taxon>Glossata</taxon>
        <taxon>Ditrysia</taxon>
        <taxon>Tineoidea</taxon>
        <taxon>Psychidae</taxon>
        <taxon>Oiketicinae</taxon>
        <taxon>Eumeta</taxon>
    </lineage>
</organism>
<keyword evidence="2" id="KW-1185">Reference proteome</keyword>
<name>A0A4C1WNT8_EUMVA</name>
<dbReference type="EMBL" id="BGZK01000607">
    <property type="protein sequence ID" value="GBP52663.1"/>
    <property type="molecule type" value="Genomic_DNA"/>
</dbReference>
<evidence type="ECO:0000313" key="1">
    <source>
        <dbReference type="EMBL" id="GBP52663.1"/>
    </source>
</evidence>
<accession>A0A4C1WNT8</accession>
<gene>
    <name evidence="1" type="ORF">EVAR_103098_1</name>
</gene>
<comment type="caution">
    <text evidence="1">The sequence shown here is derived from an EMBL/GenBank/DDBJ whole genome shotgun (WGS) entry which is preliminary data.</text>
</comment>